<dbReference type="AlphaFoldDB" id="K0RH47"/>
<evidence type="ECO:0000313" key="2">
    <source>
        <dbReference type="EMBL" id="EJK48191.1"/>
    </source>
</evidence>
<feature type="compositionally biased region" description="Basic and acidic residues" evidence="1">
    <location>
        <begin position="31"/>
        <end position="44"/>
    </location>
</feature>
<feature type="non-terminal residue" evidence="2">
    <location>
        <position position="139"/>
    </location>
</feature>
<reference evidence="2 3" key="1">
    <citation type="journal article" date="2012" name="Genome Biol.">
        <title>Genome and low-iron response of an oceanic diatom adapted to chronic iron limitation.</title>
        <authorList>
            <person name="Lommer M."/>
            <person name="Specht M."/>
            <person name="Roy A.S."/>
            <person name="Kraemer L."/>
            <person name="Andreson R."/>
            <person name="Gutowska M.A."/>
            <person name="Wolf J."/>
            <person name="Bergner S.V."/>
            <person name="Schilhabel M.B."/>
            <person name="Klostermeier U.C."/>
            <person name="Beiko R.G."/>
            <person name="Rosenstiel P."/>
            <person name="Hippler M."/>
            <person name="Laroche J."/>
        </authorList>
    </citation>
    <scope>NUCLEOTIDE SEQUENCE [LARGE SCALE GENOMIC DNA]</scope>
    <source>
        <strain evidence="2 3">CCMP1005</strain>
    </source>
</reference>
<feature type="compositionally biased region" description="Low complexity" evidence="1">
    <location>
        <begin position="8"/>
        <end position="23"/>
    </location>
</feature>
<name>K0RH47_THAOC</name>
<keyword evidence="3" id="KW-1185">Reference proteome</keyword>
<accession>K0RH47</accession>
<feature type="region of interest" description="Disordered" evidence="1">
    <location>
        <begin position="1"/>
        <end position="85"/>
    </location>
</feature>
<comment type="caution">
    <text evidence="2">The sequence shown here is derived from an EMBL/GenBank/DDBJ whole genome shotgun (WGS) entry which is preliminary data.</text>
</comment>
<feature type="region of interest" description="Disordered" evidence="1">
    <location>
        <begin position="105"/>
        <end position="139"/>
    </location>
</feature>
<gene>
    <name evidence="2" type="ORF">THAOC_33034</name>
</gene>
<protein>
    <submittedName>
        <fullName evidence="2">Uncharacterized protein</fullName>
    </submittedName>
</protein>
<dbReference type="Proteomes" id="UP000266841">
    <property type="component" value="Unassembled WGS sequence"/>
</dbReference>
<evidence type="ECO:0000313" key="3">
    <source>
        <dbReference type="Proteomes" id="UP000266841"/>
    </source>
</evidence>
<feature type="compositionally biased region" description="Low complexity" evidence="1">
    <location>
        <begin position="105"/>
        <end position="116"/>
    </location>
</feature>
<evidence type="ECO:0000256" key="1">
    <source>
        <dbReference type="SAM" id="MobiDB-lite"/>
    </source>
</evidence>
<dbReference type="EMBL" id="AGNL01046167">
    <property type="protein sequence ID" value="EJK48191.1"/>
    <property type="molecule type" value="Genomic_DNA"/>
</dbReference>
<sequence>MPSLLTTRFSNSSSSRPDSSRSSHLAAESEIAPRESLDPAREPLGRVGHGLDGVLRRPCHLHRDPPGVQVVKGPVDDELGRGAVPEGVEEGLGEHAEYPVQAVVPAGGVPASAPPARGTRGTPRESDDGAVPPEQPVEA</sequence>
<proteinExistence type="predicted"/>
<organism evidence="2 3">
    <name type="scientific">Thalassiosira oceanica</name>
    <name type="common">Marine diatom</name>
    <dbReference type="NCBI Taxonomy" id="159749"/>
    <lineage>
        <taxon>Eukaryota</taxon>
        <taxon>Sar</taxon>
        <taxon>Stramenopiles</taxon>
        <taxon>Ochrophyta</taxon>
        <taxon>Bacillariophyta</taxon>
        <taxon>Coscinodiscophyceae</taxon>
        <taxon>Thalassiosirophycidae</taxon>
        <taxon>Thalassiosirales</taxon>
        <taxon>Thalassiosiraceae</taxon>
        <taxon>Thalassiosira</taxon>
    </lineage>
</organism>